<evidence type="ECO:0000313" key="1">
    <source>
        <dbReference type="EMBL" id="CAB0002583.1"/>
    </source>
</evidence>
<dbReference type="EMBL" id="CADCXU010012665">
    <property type="protein sequence ID" value="CAB0002583.1"/>
    <property type="molecule type" value="Genomic_DNA"/>
</dbReference>
<sequence length="52" mass="5388">MVEVPSGSSVRGSAPSCLGRRPLVAHNVRDCSGEICASGLPENVHRTSPISN</sequence>
<proteinExistence type="predicted"/>
<organism evidence="1 2">
    <name type="scientific">Nesidiocoris tenuis</name>
    <dbReference type="NCBI Taxonomy" id="355587"/>
    <lineage>
        <taxon>Eukaryota</taxon>
        <taxon>Metazoa</taxon>
        <taxon>Ecdysozoa</taxon>
        <taxon>Arthropoda</taxon>
        <taxon>Hexapoda</taxon>
        <taxon>Insecta</taxon>
        <taxon>Pterygota</taxon>
        <taxon>Neoptera</taxon>
        <taxon>Paraneoptera</taxon>
        <taxon>Hemiptera</taxon>
        <taxon>Heteroptera</taxon>
        <taxon>Panheteroptera</taxon>
        <taxon>Cimicomorpha</taxon>
        <taxon>Miridae</taxon>
        <taxon>Dicyphina</taxon>
        <taxon>Nesidiocoris</taxon>
    </lineage>
</organism>
<name>A0A6H5GHP4_9HEMI</name>
<reference evidence="1 2" key="1">
    <citation type="submission" date="2020-02" db="EMBL/GenBank/DDBJ databases">
        <authorList>
            <person name="Ferguson B K."/>
        </authorList>
    </citation>
    <scope>NUCLEOTIDE SEQUENCE [LARGE SCALE GENOMIC DNA]</scope>
</reference>
<feature type="non-terminal residue" evidence="1">
    <location>
        <position position="52"/>
    </location>
</feature>
<evidence type="ECO:0000313" key="2">
    <source>
        <dbReference type="Proteomes" id="UP000479000"/>
    </source>
</evidence>
<dbReference type="AlphaFoldDB" id="A0A6H5GHP4"/>
<protein>
    <submittedName>
        <fullName evidence="1">Uncharacterized protein</fullName>
    </submittedName>
</protein>
<gene>
    <name evidence="1" type="ORF">NTEN_LOCUS8370</name>
</gene>
<dbReference type="Proteomes" id="UP000479000">
    <property type="component" value="Unassembled WGS sequence"/>
</dbReference>
<keyword evidence="2" id="KW-1185">Reference proteome</keyword>
<accession>A0A6H5GHP4</accession>